<accession>A0A081N3U1</accession>
<sequence length="339" mass="38913">MHKASYFLSETFFSTKTLLSILQSLLICLLSSSASAVMMFRIAVNEAHLGVVYRQSTPSFSVQQFWLQPTDIQKVTLLHFYHLGAPVPGLIVWANLAPYQEKYRGHLIDVNLGRIRQQRPESRGTNAFEYRQWLTSTIFDSQSLNRIMRYPAEVMTAPSFPPDLIELFTTMDVDYLPRFGRQRKLHDLSIYEHPIEIHFLNQYETRDGNDILHHLNWYSQVYFSASTRPGAYLLNGQTIYRNGQVELIKYQFQHGQVITYRRATLRRELEQTSTVSVKKNTTIKSPSHTGQRAQKGQQNYDSGLGTLTSTGSLTNAGTSLSSYLYLQPAGLEKLILNFR</sequence>
<protein>
    <submittedName>
        <fullName evidence="2">Uncharacterized protein</fullName>
    </submittedName>
</protein>
<evidence type="ECO:0000313" key="3">
    <source>
        <dbReference type="Proteomes" id="UP000028073"/>
    </source>
</evidence>
<keyword evidence="3" id="KW-1185">Reference proteome</keyword>
<dbReference type="Proteomes" id="UP000028073">
    <property type="component" value="Unassembled WGS sequence"/>
</dbReference>
<organism evidence="2 3">
    <name type="scientific">Endozoicomonas numazuensis</name>
    <dbReference type="NCBI Taxonomy" id="1137799"/>
    <lineage>
        <taxon>Bacteria</taxon>
        <taxon>Pseudomonadati</taxon>
        <taxon>Pseudomonadota</taxon>
        <taxon>Gammaproteobacteria</taxon>
        <taxon>Oceanospirillales</taxon>
        <taxon>Endozoicomonadaceae</taxon>
        <taxon>Endozoicomonas</taxon>
    </lineage>
</organism>
<name>A0A081N3U1_9GAMM</name>
<proteinExistence type="predicted"/>
<dbReference type="EMBL" id="JOKH01000009">
    <property type="protein sequence ID" value="KEQ13114.1"/>
    <property type="molecule type" value="Genomic_DNA"/>
</dbReference>
<dbReference type="STRING" id="1137799.GZ78_26545"/>
<evidence type="ECO:0000256" key="1">
    <source>
        <dbReference type="SAM" id="MobiDB-lite"/>
    </source>
</evidence>
<comment type="caution">
    <text evidence="2">The sequence shown here is derived from an EMBL/GenBank/DDBJ whole genome shotgun (WGS) entry which is preliminary data.</text>
</comment>
<evidence type="ECO:0000313" key="2">
    <source>
        <dbReference type="EMBL" id="KEQ13114.1"/>
    </source>
</evidence>
<dbReference type="AlphaFoldDB" id="A0A081N3U1"/>
<feature type="region of interest" description="Disordered" evidence="1">
    <location>
        <begin position="276"/>
        <end position="301"/>
    </location>
</feature>
<gene>
    <name evidence="2" type="ORF">GZ78_26545</name>
</gene>
<reference evidence="2 3" key="1">
    <citation type="submission" date="2014-06" db="EMBL/GenBank/DDBJ databases">
        <title>Whole Genome Sequences of Three Symbiotic Endozoicomonas Bacteria.</title>
        <authorList>
            <person name="Neave M.J."/>
            <person name="Apprill A."/>
            <person name="Voolstra C.R."/>
        </authorList>
    </citation>
    <scope>NUCLEOTIDE SEQUENCE [LARGE SCALE GENOMIC DNA]</scope>
    <source>
        <strain evidence="2 3">DSM 25634</strain>
    </source>
</reference>